<dbReference type="GO" id="GO:0019853">
    <property type="term" value="P:L-ascorbic acid biosynthetic process"/>
    <property type="evidence" value="ECO:0007669"/>
    <property type="project" value="TreeGrafter"/>
</dbReference>
<dbReference type="InterPro" id="IPR011042">
    <property type="entry name" value="6-blade_b-propeller_TolB-like"/>
</dbReference>
<feature type="domain" description="SMP-30/Gluconolactonase/LRE-like region" evidence="4">
    <location>
        <begin position="16"/>
        <end position="256"/>
    </location>
</feature>
<dbReference type="OrthoDB" id="9775406at2"/>
<dbReference type="InterPro" id="IPR005511">
    <property type="entry name" value="SMP-30"/>
</dbReference>
<dbReference type="PANTHER" id="PTHR10907:SF47">
    <property type="entry name" value="REGUCALCIN"/>
    <property type="match status" value="1"/>
</dbReference>
<protein>
    <submittedName>
        <fullName evidence="5">Sugar lactone lactonase YvrE</fullName>
    </submittedName>
</protein>
<evidence type="ECO:0000313" key="6">
    <source>
        <dbReference type="Proteomes" id="UP000199120"/>
    </source>
</evidence>
<feature type="binding site" evidence="3">
    <location>
        <position position="149"/>
    </location>
    <ligand>
        <name>a divalent metal cation</name>
        <dbReference type="ChEBI" id="CHEBI:60240"/>
    </ligand>
</feature>
<reference evidence="6" key="1">
    <citation type="submission" date="2016-10" db="EMBL/GenBank/DDBJ databases">
        <authorList>
            <person name="Varghese N."/>
            <person name="Submissions S."/>
        </authorList>
    </citation>
    <scope>NUCLEOTIDE SEQUENCE [LARGE SCALE GENOMIC DNA]</scope>
    <source>
        <strain evidence="6">LMG 26416</strain>
    </source>
</reference>
<dbReference type="STRING" id="416943.SAMN05445871_5893"/>
<feature type="binding site" evidence="3">
    <location>
        <position position="18"/>
    </location>
    <ligand>
        <name>a divalent metal cation</name>
        <dbReference type="ChEBI" id="CHEBI:60240"/>
    </ligand>
</feature>
<organism evidence="5 6">
    <name type="scientific">Paraburkholderia caballeronis</name>
    <dbReference type="NCBI Taxonomy" id="416943"/>
    <lineage>
        <taxon>Bacteria</taxon>
        <taxon>Pseudomonadati</taxon>
        <taxon>Pseudomonadota</taxon>
        <taxon>Betaproteobacteria</taxon>
        <taxon>Burkholderiales</taxon>
        <taxon>Burkholderiaceae</taxon>
        <taxon>Paraburkholderia</taxon>
    </lineage>
</organism>
<dbReference type="Proteomes" id="UP000199120">
    <property type="component" value="Unassembled WGS sequence"/>
</dbReference>
<name>A0A1H7FIW5_9BURK</name>
<feature type="active site" description="Proton donor/acceptor" evidence="2">
    <location>
        <position position="197"/>
    </location>
</feature>
<feature type="binding site" evidence="3">
    <location>
        <position position="101"/>
    </location>
    <ligand>
        <name>substrate</name>
    </ligand>
</feature>
<proteinExistence type="inferred from homology"/>
<evidence type="ECO:0000256" key="3">
    <source>
        <dbReference type="PIRSR" id="PIRSR605511-2"/>
    </source>
</evidence>
<dbReference type="InterPro" id="IPR013658">
    <property type="entry name" value="SGL"/>
</dbReference>
<gene>
    <name evidence="5" type="ORF">SAMN05192542_101351</name>
</gene>
<accession>A0A1H7FIW5</accession>
<dbReference type="Gene3D" id="2.120.10.30">
    <property type="entry name" value="TolB, C-terminal domain"/>
    <property type="match status" value="1"/>
</dbReference>
<dbReference type="SUPFAM" id="SSF63829">
    <property type="entry name" value="Calcium-dependent phosphotriesterase"/>
    <property type="match status" value="1"/>
</dbReference>
<dbReference type="Pfam" id="PF08450">
    <property type="entry name" value="SGL"/>
    <property type="match status" value="1"/>
</dbReference>
<dbReference type="GO" id="GO:0004341">
    <property type="term" value="F:gluconolactonase activity"/>
    <property type="evidence" value="ECO:0007669"/>
    <property type="project" value="TreeGrafter"/>
</dbReference>
<evidence type="ECO:0000259" key="4">
    <source>
        <dbReference type="Pfam" id="PF08450"/>
    </source>
</evidence>
<evidence type="ECO:0000256" key="2">
    <source>
        <dbReference type="PIRSR" id="PIRSR605511-1"/>
    </source>
</evidence>
<feature type="binding site" evidence="3">
    <location>
        <position position="197"/>
    </location>
    <ligand>
        <name>a divalent metal cation</name>
        <dbReference type="ChEBI" id="CHEBI:60240"/>
    </ligand>
</feature>
<evidence type="ECO:0000256" key="1">
    <source>
        <dbReference type="ARBA" id="ARBA00008853"/>
    </source>
</evidence>
<dbReference type="GO" id="GO:0005509">
    <property type="term" value="F:calcium ion binding"/>
    <property type="evidence" value="ECO:0007669"/>
    <property type="project" value="TreeGrafter"/>
</dbReference>
<keyword evidence="3" id="KW-0862">Zinc</keyword>
<comment type="similarity">
    <text evidence="1">Belongs to the SMP-30/CGR1 family.</text>
</comment>
<dbReference type="RefSeq" id="WP_090552369.1">
    <property type="nucleotide sequence ID" value="NZ_FNSR01000003.1"/>
</dbReference>
<keyword evidence="3" id="KW-0479">Metal-binding</keyword>
<dbReference type="EMBL" id="FOAJ01000001">
    <property type="protein sequence ID" value="SEK25971.1"/>
    <property type="molecule type" value="Genomic_DNA"/>
</dbReference>
<dbReference type="AlphaFoldDB" id="A0A1H7FIW5"/>
<feature type="binding site" evidence="3">
    <location>
        <position position="103"/>
    </location>
    <ligand>
        <name>substrate</name>
    </ligand>
</feature>
<evidence type="ECO:0000313" key="5">
    <source>
        <dbReference type="EMBL" id="SEK25971.1"/>
    </source>
</evidence>
<keyword evidence="6" id="KW-1185">Reference proteome</keyword>
<dbReference type="PANTHER" id="PTHR10907">
    <property type="entry name" value="REGUCALCIN"/>
    <property type="match status" value="1"/>
</dbReference>
<dbReference type="PRINTS" id="PR01790">
    <property type="entry name" value="SMP30FAMILY"/>
</dbReference>
<sequence length="294" mass="31586">MNTIAPVCEWPVEATLGEGPVWHAAERAVYFVDIKSRRVHRLSVDTGERRTWDAPAQPGFVLPLDDGAFVCGLQGGLHRFTPADGTFSMVLPVEADRPGNRLNDGYVDAQGRLWFGSMDDAEEAPGGVLYRVDTDGALVAQDRDYVITNGPAASPDGRTLYHVDTLRRVIYAFDLAADGELSGRRVFAAIAGAGYPDGLTVDADGFVWIALFGGARIERYAPDGTLVGHVAFPCPNVTKLAFGGDDLRTVYATTARKGLDADALARAPLAGALFSFRAPVAGQEQQQCRVAFRV</sequence>
<comment type="cofactor">
    <cofactor evidence="3">
        <name>Zn(2+)</name>
        <dbReference type="ChEBI" id="CHEBI:29105"/>
    </cofactor>
    <text evidence="3">Binds 1 divalent metal cation per subunit.</text>
</comment>